<accession>A0A7I7MR86</accession>
<dbReference type="KEGG" id="mshj:MSHI_19690"/>
<evidence type="ECO:0000313" key="2">
    <source>
        <dbReference type="Proteomes" id="UP000467236"/>
    </source>
</evidence>
<reference evidence="1 2" key="1">
    <citation type="journal article" date="2019" name="Emerg. Microbes Infect.">
        <title>Comprehensive subspecies identification of 175 nontuberculous mycobacteria species based on 7547 genomic profiles.</title>
        <authorList>
            <person name="Matsumoto Y."/>
            <person name="Kinjo T."/>
            <person name="Motooka D."/>
            <person name="Nabeya D."/>
            <person name="Jung N."/>
            <person name="Uechi K."/>
            <person name="Horii T."/>
            <person name="Iida T."/>
            <person name="Fujita J."/>
            <person name="Nakamura S."/>
        </authorList>
    </citation>
    <scope>NUCLEOTIDE SEQUENCE [LARGE SCALE GENOMIC DNA]</scope>
    <source>
        <strain evidence="1 2">JCM 14233</strain>
    </source>
</reference>
<protein>
    <submittedName>
        <fullName evidence="1">Uncharacterized protein</fullName>
    </submittedName>
</protein>
<sequence>MTPPLSISAMPRLTRAVPVWPEAGLPDWASFDWAAVSTGLLRCFGADTSLVLTYKPASSSCGDEGAARGGVLAIAPEKFLGNLMVLPFVS</sequence>
<dbReference type="AlphaFoldDB" id="A0A7I7MR86"/>
<dbReference type="Proteomes" id="UP000467236">
    <property type="component" value="Chromosome"/>
</dbReference>
<name>A0A7I7MR86_9MYCO</name>
<proteinExistence type="predicted"/>
<organism evidence="1 2">
    <name type="scientific">Mycobacterium shinjukuense</name>
    <dbReference type="NCBI Taxonomy" id="398694"/>
    <lineage>
        <taxon>Bacteria</taxon>
        <taxon>Bacillati</taxon>
        <taxon>Actinomycetota</taxon>
        <taxon>Actinomycetes</taxon>
        <taxon>Mycobacteriales</taxon>
        <taxon>Mycobacteriaceae</taxon>
        <taxon>Mycobacterium</taxon>
    </lineage>
</organism>
<dbReference type="EMBL" id="AP022575">
    <property type="protein sequence ID" value="BBX74063.1"/>
    <property type="molecule type" value="Genomic_DNA"/>
</dbReference>
<gene>
    <name evidence="1" type="ORF">MSHI_19690</name>
</gene>
<keyword evidence="2" id="KW-1185">Reference proteome</keyword>
<evidence type="ECO:0000313" key="1">
    <source>
        <dbReference type="EMBL" id="BBX74063.1"/>
    </source>
</evidence>